<gene>
    <name evidence="4" type="ORF">SAMN05444164_1954</name>
</gene>
<keyword evidence="2" id="KW-0378">Hydrolase</keyword>
<evidence type="ECO:0000256" key="1">
    <source>
        <dbReference type="ARBA" id="ARBA00008324"/>
    </source>
</evidence>
<evidence type="ECO:0000313" key="5">
    <source>
        <dbReference type="Proteomes" id="UP000198992"/>
    </source>
</evidence>
<protein>
    <submittedName>
        <fullName evidence="4">Acyl-coenzyme A thioesterase PaaI, contains HGG motif</fullName>
    </submittedName>
</protein>
<dbReference type="GO" id="GO:0047617">
    <property type="term" value="F:fatty acyl-CoA hydrolase activity"/>
    <property type="evidence" value="ECO:0007669"/>
    <property type="project" value="InterPro"/>
</dbReference>
<dbReference type="Proteomes" id="UP000198992">
    <property type="component" value="Unassembled WGS sequence"/>
</dbReference>
<accession>A0A1H4SWC4</accession>
<dbReference type="EMBL" id="FNTH01000001">
    <property type="protein sequence ID" value="SEC48482.1"/>
    <property type="molecule type" value="Genomic_DNA"/>
</dbReference>
<dbReference type="PANTHER" id="PTHR21660:SF1">
    <property type="entry name" value="ACYL-COENZYME A THIOESTERASE 13"/>
    <property type="match status" value="1"/>
</dbReference>
<dbReference type="InterPro" id="IPR006683">
    <property type="entry name" value="Thioestr_dom"/>
</dbReference>
<dbReference type="CDD" id="cd03443">
    <property type="entry name" value="PaaI_thioesterase"/>
    <property type="match status" value="1"/>
</dbReference>
<dbReference type="PANTHER" id="PTHR21660">
    <property type="entry name" value="THIOESTERASE SUPERFAMILY MEMBER-RELATED"/>
    <property type="match status" value="1"/>
</dbReference>
<evidence type="ECO:0000313" key="4">
    <source>
        <dbReference type="EMBL" id="SEC48482.1"/>
    </source>
</evidence>
<dbReference type="InterPro" id="IPR029069">
    <property type="entry name" value="HotDog_dom_sf"/>
</dbReference>
<name>A0A1H4SWC4_9BRAD</name>
<organism evidence="4 5">
    <name type="scientific">Bradyrhizobium erythrophlei</name>
    <dbReference type="NCBI Taxonomy" id="1437360"/>
    <lineage>
        <taxon>Bacteria</taxon>
        <taxon>Pseudomonadati</taxon>
        <taxon>Pseudomonadota</taxon>
        <taxon>Alphaproteobacteria</taxon>
        <taxon>Hyphomicrobiales</taxon>
        <taxon>Nitrobacteraceae</taxon>
        <taxon>Bradyrhizobium</taxon>
    </lineage>
</organism>
<dbReference type="SUPFAM" id="SSF54637">
    <property type="entry name" value="Thioesterase/thiol ester dehydrase-isomerase"/>
    <property type="match status" value="1"/>
</dbReference>
<reference evidence="4 5" key="1">
    <citation type="submission" date="2016-10" db="EMBL/GenBank/DDBJ databases">
        <authorList>
            <person name="de Groot N.N."/>
        </authorList>
    </citation>
    <scope>NUCLEOTIDE SEQUENCE [LARGE SCALE GENOMIC DNA]</scope>
    <source>
        <strain evidence="4 5">MT12</strain>
    </source>
</reference>
<sequence>MNELAKTALTTAFNRRPDLHVETEGEFAGWRTWTRDSFETHTGPFYHRMDENGRIACAFRVGPKHLNGSGNVHGGCLMTFADYCLFALASPVLQGPGVTVSFASEFLDAAREGALIECTGEVTRAGGSLIFVRGMLTSAERPLFSFSGTIKRTKRKAPAATTA</sequence>
<dbReference type="AlphaFoldDB" id="A0A1H4SWC4"/>
<dbReference type="RefSeq" id="WP_092115310.1">
    <property type="nucleotide sequence ID" value="NZ_FNTH01000001.1"/>
</dbReference>
<dbReference type="Gene3D" id="3.10.129.10">
    <property type="entry name" value="Hotdog Thioesterase"/>
    <property type="match status" value="1"/>
</dbReference>
<dbReference type="InterPro" id="IPR039298">
    <property type="entry name" value="ACOT13"/>
</dbReference>
<evidence type="ECO:0000256" key="2">
    <source>
        <dbReference type="ARBA" id="ARBA00022801"/>
    </source>
</evidence>
<evidence type="ECO:0000259" key="3">
    <source>
        <dbReference type="Pfam" id="PF03061"/>
    </source>
</evidence>
<feature type="domain" description="Thioesterase" evidence="3">
    <location>
        <begin position="70"/>
        <end position="141"/>
    </location>
</feature>
<proteinExistence type="inferred from homology"/>
<dbReference type="Pfam" id="PF03061">
    <property type="entry name" value="4HBT"/>
    <property type="match status" value="1"/>
</dbReference>
<dbReference type="OrthoDB" id="5741080at2"/>
<comment type="similarity">
    <text evidence="1">Belongs to the thioesterase PaaI family.</text>
</comment>